<evidence type="ECO:0000256" key="1">
    <source>
        <dbReference type="SAM" id="Phobius"/>
    </source>
</evidence>
<comment type="caution">
    <text evidence="2">The sequence shown here is derived from an EMBL/GenBank/DDBJ whole genome shotgun (WGS) entry which is preliminary data.</text>
</comment>
<keyword evidence="1" id="KW-0812">Transmembrane</keyword>
<evidence type="ECO:0008006" key="4">
    <source>
        <dbReference type="Google" id="ProtNLM"/>
    </source>
</evidence>
<dbReference type="EMBL" id="JAMSHJ010000007">
    <property type="protein sequence ID" value="KAI5388841.1"/>
    <property type="molecule type" value="Genomic_DNA"/>
</dbReference>
<protein>
    <recommendedName>
        <fullName evidence="4">Transmembrane protein</fullName>
    </recommendedName>
</protein>
<dbReference type="Proteomes" id="UP001058974">
    <property type="component" value="Chromosome 7"/>
</dbReference>
<evidence type="ECO:0000313" key="3">
    <source>
        <dbReference type="Proteomes" id="UP001058974"/>
    </source>
</evidence>
<evidence type="ECO:0000313" key="2">
    <source>
        <dbReference type="EMBL" id="KAI5388841.1"/>
    </source>
</evidence>
<feature type="transmembrane region" description="Helical" evidence="1">
    <location>
        <begin position="131"/>
        <end position="153"/>
    </location>
</feature>
<proteinExistence type="predicted"/>
<name>A0A9D4VSI6_PEA</name>
<dbReference type="AlphaFoldDB" id="A0A9D4VSI6"/>
<feature type="transmembrane region" description="Helical" evidence="1">
    <location>
        <begin position="41"/>
        <end position="58"/>
    </location>
</feature>
<keyword evidence="1" id="KW-1133">Transmembrane helix</keyword>
<keyword evidence="1" id="KW-0472">Membrane</keyword>
<dbReference type="Gramene" id="Psat07G0448300-T1">
    <property type="protein sequence ID" value="KAI5388841.1"/>
    <property type="gene ID" value="KIW84_074483"/>
</dbReference>
<feature type="non-terminal residue" evidence="2">
    <location>
        <position position="1"/>
    </location>
</feature>
<organism evidence="2 3">
    <name type="scientific">Pisum sativum</name>
    <name type="common">Garden pea</name>
    <name type="synonym">Lathyrus oleraceus</name>
    <dbReference type="NCBI Taxonomy" id="3888"/>
    <lineage>
        <taxon>Eukaryota</taxon>
        <taxon>Viridiplantae</taxon>
        <taxon>Streptophyta</taxon>
        <taxon>Embryophyta</taxon>
        <taxon>Tracheophyta</taxon>
        <taxon>Spermatophyta</taxon>
        <taxon>Magnoliopsida</taxon>
        <taxon>eudicotyledons</taxon>
        <taxon>Gunneridae</taxon>
        <taxon>Pentapetalae</taxon>
        <taxon>rosids</taxon>
        <taxon>fabids</taxon>
        <taxon>Fabales</taxon>
        <taxon>Fabaceae</taxon>
        <taxon>Papilionoideae</taxon>
        <taxon>50 kb inversion clade</taxon>
        <taxon>NPAAA clade</taxon>
        <taxon>Hologalegina</taxon>
        <taxon>IRL clade</taxon>
        <taxon>Fabeae</taxon>
        <taxon>Lathyrus</taxon>
    </lineage>
</organism>
<reference evidence="2 3" key="1">
    <citation type="journal article" date="2022" name="Nat. Genet.">
        <title>Improved pea reference genome and pan-genome highlight genomic features and evolutionary characteristics.</title>
        <authorList>
            <person name="Yang T."/>
            <person name="Liu R."/>
            <person name="Luo Y."/>
            <person name="Hu S."/>
            <person name="Wang D."/>
            <person name="Wang C."/>
            <person name="Pandey M.K."/>
            <person name="Ge S."/>
            <person name="Xu Q."/>
            <person name="Li N."/>
            <person name="Li G."/>
            <person name="Huang Y."/>
            <person name="Saxena R.K."/>
            <person name="Ji Y."/>
            <person name="Li M."/>
            <person name="Yan X."/>
            <person name="He Y."/>
            <person name="Liu Y."/>
            <person name="Wang X."/>
            <person name="Xiang C."/>
            <person name="Varshney R.K."/>
            <person name="Ding H."/>
            <person name="Gao S."/>
            <person name="Zong X."/>
        </authorList>
    </citation>
    <scope>NUCLEOTIDE SEQUENCE [LARGE SCALE GENOMIC DNA]</scope>
    <source>
        <strain evidence="2 3">cv. Zhongwan 6</strain>
    </source>
</reference>
<sequence length="154" mass="17421">SYLLSSIIKKRNTIVFKQLNKQFFFDIKEKKRMNMKPLKKIHLLQFLLLLNFILGSSIPHHNHTNIKTQQPFLTSNSSIPSLLRISVNIPTHVPEICKGCQEPNGSCNAGLNCLCHPKECKDKVINKVGSIKSTGCVFFSLISFICTIAFLIYA</sequence>
<keyword evidence="3" id="KW-1185">Reference proteome</keyword>
<gene>
    <name evidence="2" type="ORF">KIW84_074483</name>
</gene>
<accession>A0A9D4VSI6</accession>